<name>A0A1I7SDQ9_BURXY</name>
<reference evidence="4" key="2">
    <citation type="submission" date="2020-08" db="EMBL/GenBank/DDBJ databases">
        <authorList>
            <person name="Kikuchi T."/>
        </authorList>
    </citation>
    <scope>NUCLEOTIDE SEQUENCE</scope>
    <source>
        <strain evidence="3">Ka4C1</strain>
    </source>
</reference>
<feature type="region of interest" description="Disordered" evidence="2">
    <location>
        <begin position="75"/>
        <end position="118"/>
    </location>
</feature>
<sequence length="118" mass="13660">MHHNDSNNPVYKHAQMRAYIQHRQRVMDIEPRIDTKRSKSVCHSRFNSFQKREENRRIQKENGRLLEKLIKISERKAELAQSRSSTSSTRRSSSYSGGSRKSFSSNSSISNSTVTSSQ</sequence>
<evidence type="ECO:0000313" key="7">
    <source>
        <dbReference type="WBParaSite" id="BXY_1116600.1"/>
    </source>
</evidence>
<evidence type="ECO:0000313" key="4">
    <source>
        <dbReference type="EMBL" id="CAG9084411.1"/>
    </source>
</evidence>
<dbReference type="WBParaSite" id="BXY_1116600.1">
    <property type="protein sequence ID" value="BXY_1116600.1"/>
    <property type="gene ID" value="BXY_1116600"/>
</dbReference>
<dbReference type="Pfam" id="PF13879">
    <property type="entry name" value="Hmw_CFAP97"/>
    <property type="match status" value="1"/>
</dbReference>
<dbReference type="AlphaFoldDB" id="A0A1I7SDQ9"/>
<gene>
    <name evidence="3" type="ORF">BXYJ_LOCUS1422</name>
</gene>
<dbReference type="Proteomes" id="UP000095284">
    <property type="component" value="Unplaced"/>
</dbReference>
<comment type="similarity">
    <text evidence="1">Belongs to the CFAP97 family.</text>
</comment>
<dbReference type="InterPro" id="IPR029488">
    <property type="entry name" value="Hmw/CFAP97"/>
</dbReference>
<dbReference type="EMBL" id="CAJFDI010000001">
    <property type="protein sequence ID" value="CAD5209397.1"/>
    <property type="molecule type" value="Genomic_DNA"/>
</dbReference>
<keyword evidence="6" id="KW-1185">Reference proteome</keyword>
<organism evidence="5 7">
    <name type="scientific">Bursaphelenchus xylophilus</name>
    <name type="common">Pinewood nematode worm</name>
    <name type="synonym">Aphelenchoides xylophilus</name>
    <dbReference type="NCBI Taxonomy" id="6326"/>
    <lineage>
        <taxon>Eukaryota</taxon>
        <taxon>Metazoa</taxon>
        <taxon>Ecdysozoa</taxon>
        <taxon>Nematoda</taxon>
        <taxon>Chromadorea</taxon>
        <taxon>Rhabditida</taxon>
        <taxon>Tylenchina</taxon>
        <taxon>Tylenchomorpha</taxon>
        <taxon>Aphelenchoidea</taxon>
        <taxon>Aphelenchoididae</taxon>
        <taxon>Bursaphelenchus</taxon>
    </lineage>
</organism>
<accession>A0A1I7SDQ9</accession>
<dbReference type="EMBL" id="CAJFCV020000001">
    <property type="protein sequence ID" value="CAG9084411.1"/>
    <property type="molecule type" value="Genomic_DNA"/>
</dbReference>
<dbReference type="SMR" id="A0A1I7SDQ9"/>
<evidence type="ECO:0000313" key="6">
    <source>
        <dbReference type="Proteomes" id="UP000659654"/>
    </source>
</evidence>
<evidence type="ECO:0000313" key="3">
    <source>
        <dbReference type="EMBL" id="CAD5209397.1"/>
    </source>
</evidence>
<evidence type="ECO:0000256" key="1">
    <source>
        <dbReference type="ARBA" id="ARBA00008315"/>
    </source>
</evidence>
<feature type="compositionally biased region" description="Low complexity" evidence="2">
    <location>
        <begin position="82"/>
        <end position="118"/>
    </location>
</feature>
<reference evidence="7" key="1">
    <citation type="submission" date="2016-11" db="UniProtKB">
        <authorList>
            <consortium name="WormBaseParasite"/>
        </authorList>
    </citation>
    <scope>IDENTIFICATION</scope>
</reference>
<feature type="region of interest" description="Disordered" evidence="2">
    <location>
        <begin position="30"/>
        <end position="57"/>
    </location>
</feature>
<proteinExistence type="inferred from homology"/>
<evidence type="ECO:0000313" key="5">
    <source>
        <dbReference type="Proteomes" id="UP000095284"/>
    </source>
</evidence>
<dbReference type="Proteomes" id="UP000582659">
    <property type="component" value="Unassembled WGS sequence"/>
</dbReference>
<evidence type="ECO:0000256" key="2">
    <source>
        <dbReference type="SAM" id="MobiDB-lite"/>
    </source>
</evidence>
<dbReference type="OrthoDB" id="5824783at2759"/>
<protein>
    <submittedName>
        <fullName evidence="3">(pine wood nematode) hypothetical protein</fullName>
    </submittedName>
</protein>
<dbReference type="Proteomes" id="UP000659654">
    <property type="component" value="Unassembled WGS sequence"/>
</dbReference>